<organism evidence="3 4">
    <name type="scientific">Belnapia mucosa</name>
    <dbReference type="NCBI Taxonomy" id="2804532"/>
    <lineage>
        <taxon>Bacteria</taxon>
        <taxon>Pseudomonadati</taxon>
        <taxon>Pseudomonadota</taxon>
        <taxon>Alphaproteobacteria</taxon>
        <taxon>Acetobacterales</taxon>
        <taxon>Roseomonadaceae</taxon>
        <taxon>Belnapia</taxon>
    </lineage>
</organism>
<name>A0ABS1UZ74_9PROT</name>
<dbReference type="RefSeq" id="WP_202824358.1">
    <property type="nucleotide sequence ID" value="NZ_JAEUXJ010000002.1"/>
</dbReference>
<evidence type="ECO:0000313" key="3">
    <source>
        <dbReference type="EMBL" id="MBL6454602.1"/>
    </source>
</evidence>
<feature type="domain" description="Response regulatory" evidence="2">
    <location>
        <begin position="2"/>
        <end position="117"/>
    </location>
</feature>
<keyword evidence="1" id="KW-0597">Phosphoprotein</keyword>
<reference evidence="3 4" key="1">
    <citation type="submission" date="2021-01" db="EMBL/GenBank/DDBJ databases">
        <title>Belnapia mucosa sp. nov. and Belnapia arida sp. nov., isolated from the Tabernas Desert (Almeria, Spain).</title>
        <authorList>
            <person name="Molina-Menor E."/>
            <person name="Vidal-Verdu A."/>
            <person name="Calonge A."/>
            <person name="Satari L."/>
            <person name="Pereto Magraner J."/>
            <person name="Porcar Miralles M."/>
        </authorList>
    </citation>
    <scope>NUCLEOTIDE SEQUENCE [LARGE SCALE GENOMIC DNA]</scope>
    <source>
        <strain evidence="3 4">T6</strain>
    </source>
</reference>
<dbReference type="Pfam" id="PF00072">
    <property type="entry name" value="Response_reg"/>
    <property type="match status" value="1"/>
</dbReference>
<dbReference type="Gene3D" id="3.40.50.2300">
    <property type="match status" value="1"/>
</dbReference>
<dbReference type="EMBL" id="JAEUXJ010000002">
    <property type="protein sequence ID" value="MBL6454602.1"/>
    <property type="molecule type" value="Genomic_DNA"/>
</dbReference>
<protein>
    <submittedName>
        <fullName evidence="3">Response regulator</fullName>
    </submittedName>
</protein>
<evidence type="ECO:0000313" key="4">
    <source>
        <dbReference type="Proteomes" id="UP000606490"/>
    </source>
</evidence>
<dbReference type="PROSITE" id="PS50110">
    <property type="entry name" value="RESPONSE_REGULATORY"/>
    <property type="match status" value="1"/>
</dbReference>
<evidence type="ECO:0000256" key="1">
    <source>
        <dbReference type="PROSITE-ProRule" id="PRU00169"/>
    </source>
</evidence>
<proteinExistence type="predicted"/>
<dbReference type="InterPro" id="IPR011006">
    <property type="entry name" value="CheY-like_superfamily"/>
</dbReference>
<evidence type="ECO:0000259" key="2">
    <source>
        <dbReference type="PROSITE" id="PS50110"/>
    </source>
</evidence>
<dbReference type="SMART" id="SM00448">
    <property type="entry name" value="REC"/>
    <property type="match status" value="1"/>
</dbReference>
<gene>
    <name evidence="3" type="ORF">JMJ55_04650</name>
</gene>
<sequence length="139" mass="15188">MTVLLVEDDLIVRLTLADFFEEARLNFLEVGNAEDALAIIGNPSHSIDVLVTDLDLGAGDNGLVLASKARQVRPGLTVIYQTGSPEMFAGHSFLPGERVYYKPFDPRALAATVALLGEKRPATRRRQRLAARRTLASNL</sequence>
<dbReference type="InterPro" id="IPR001789">
    <property type="entry name" value="Sig_transdc_resp-reg_receiver"/>
</dbReference>
<dbReference type="Proteomes" id="UP000606490">
    <property type="component" value="Unassembled WGS sequence"/>
</dbReference>
<keyword evidence="4" id="KW-1185">Reference proteome</keyword>
<dbReference type="SUPFAM" id="SSF52172">
    <property type="entry name" value="CheY-like"/>
    <property type="match status" value="1"/>
</dbReference>
<comment type="caution">
    <text evidence="3">The sequence shown here is derived from an EMBL/GenBank/DDBJ whole genome shotgun (WGS) entry which is preliminary data.</text>
</comment>
<accession>A0ABS1UZ74</accession>
<feature type="modified residue" description="4-aspartylphosphate" evidence="1">
    <location>
        <position position="53"/>
    </location>
</feature>